<dbReference type="AlphaFoldDB" id="A0A0C2SCU5"/>
<name>A0A0C2SCU5_AMAMK</name>
<protein>
    <submittedName>
        <fullName evidence="1">Uncharacterized protein</fullName>
    </submittedName>
</protein>
<evidence type="ECO:0000313" key="1">
    <source>
        <dbReference type="EMBL" id="KIL60790.1"/>
    </source>
</evidence>
<proteinExistence type="predicted"/>
<dbReference type="SUPFAM" id="SSF48576">
    <property type="entry name" value="Terpenoid synthases"/>
    <property type="match status" value="1"/>
</dbReference>
<dbReference type="HOGENOM" id="CLU_042538_2_2_1"/>
<dbReference type="Gene3D" id="1.10.600.10">
    <property type="entry name" value="Farnesyl Diphosphate Synthase"/>
    <property type="match status" value="1"/>
</dbReference>
<accession>A0A0C2SCU5</accession>
<reference evidence="1 2" key="1">
    <citation type="submission" date="2014-04" db="EMBL/GenBank/DDBJ databases">
        <title>Evolutionary Origins and Diversification of the Mycorrhizal Mutualists.</title>
        <authorList>
            <consortium name="DOE Joint Genome Institute"/>
            <consortium name="Mycorrhizal Genomics Consortium"/>
            <person name="Kohler A."/>
            <person name="Kuo A."/>
            <person name="Nagy L.G."/>
            <person name="Floudas D."/>
            <person name="Copeland A."/>
            <person name="Barry K.W."/>
            <person name="Cichocki N."/>
            <person name="Veneault-Fourrey C."/>
            <person name="LaButti K."/>
            <person name="Lindquist E.A."/>
            <person name="Lipzen A."/>
            <person name="Lundell T."/>
            <person name="Morin E."/>
            <person name="Murat C."/>
            <person name="Riley R."/>
            <person name="Ohm R."/>
            <person name="Sun H."/>
            <person name="Tunlid A."/>
            <person name="Henrissat B."/>
            <person name="Grigoriev I.V."/>
            <person name="Hibbett D.S."/>
            <person name="Martin F."/>
        </authorList>
    </citation>
    <scope>NUCLEOTIDE SEQUENCE [LARGE SCALE GENOMIC DNA]</scope>
    <source>
        <strain evidence="1 2">Koide BX008</strain>
    </source>
</reference>
<dbReference type="InterPro" id="IPR008949">
    <property type="entry name" value="Isoprenoid_synthase_dom_sf"/>
</dbReference>
<organism evidence="1 2">
    <name type="scientific">Amanita muscaria (strain Koide BX008)</name>
    <dbReference type="NCBI Taxonomy" id="946122"/>
    <lineage>
        <taxon>Eukaryota</taxon>
        <taxon>Fungi</taxon>
        <taxon>Dikarya</taxon>
        <taxon>Basidiomycota</taxon>
        <taxon>Agaricomycotina</taxon>
        <taxon>Agaricomycetes</taxon>
        <taxon>Agaricomycetidae</taxon>
        <taxon>Agaricales</taxon>
        <taxon>Pluteineae</taxon>
        <taxon>Amanitaceae</taxon>
        <taxon>Amanita</taxon>
    </lineage>
</organism>
<keyword evidence="2" id="KW-1185">Reference proteome</keyword>
<sequence length="433" mass="48779">MTTTTSSIQIPDLPSLTRSFELHTNQACHSTTLSSEAWFLGTPVLSDQQERNILPSAKFGLLSGLCFPTCDPTQLRLLTDFVTVLGLAHERVLRAKTVDAVGWSQSGSCTADNDDDDDDDDRDQQCKRGIEVLNDHELFKHLTHSISKLTSRASQTWHTQFSTSVLAYKRAQLDPLFWEPSFSENSQTSTTATDPPGDTLDRFISLRRHTNGAHMVFDLVEFALGHRPLEAIYEDMDEEDSDDRQTTRRAVLIHTLEALRNLAADIVSLSSDVVAYNKFQSTHHSRRTTTLPHNAVAVCMLFKHVSVQGATNMVVKLVRDKIREFLEIEQALRNLIDESKRASGLGSWIKSSLSSLIAGNSQVVDNPVIDSLSMLPRNDRSARLIGQLIAYTQVLRDYIAGNIHWFYETELYFGTKGEHVREFRWIFLAEPDL</sequence>
<gene>
    <name evidence="1" type="ORF">M378DRAFT_187717</name>
</gene>
<dbReference type="Proteomes" id="UP000054549">
    <property type="component" value="Unassembled WGS sequence"/>
</dbReference>
<dbReference type="Pfam" id="PF19086">
    <property type="entry name" value="Terpene_syn_C_2"/>
    <property type="match status" value="1"/>
</dbReference>
<dbReference type="InParanoid" id="A0A0C2SCU5"/>
<dbReference type="EMBL" id="KN818293">
    <property type="protein sequence ID" value="KIL60790.1"/>
    <property type="molecule type" value="Genomic_DNA"/>
</dbReference>
<dbReference type="OrthoDB" id="2861623at2759"/>
<evidence type="ECO:0000313" key="2">
    <source>
        <dbReference type="Proteomes" id="UP000054549"/>
    </source>
</evidence>